<protein>
    <submittedName>
        <fullName evidence="1">Uncharacterized protein</fullName>
    </submittedName>
</protein>
<organism evidence="1 2">
    <name type="scientific">Ancylostoma caninum</name>
    <name type="common">Dog hookworm</name>
    <dbReference type="NCBI Taxonomy" id="29170"/>
    <lineage>
        <taxon>Eukaryota</taxon>
        <taxon>Metazoa</taxon>
        <taxon>Ecdysozoa</taxon>
        <taxon>Nematoda</taxon>
        <taxon>Chromadorea</taxon>
        <taxon>Rhabditida</taxon>
        <taxon>Rhabditina</taxon>
        <taxon>Rhabditomorpha</taxon>
        <taxon>Strongyloidea</taxon>
        <taxon>Ancylostomatidae</taxon>
        <taxon>Ancylostomatinae</taxon>
        <taxon>Ancylostoma</taxon>
    </lineage>
</organism>
<evidence type="ECO:0000313" key="1">
    <source>
        <dbReference type="EMBL" id="RCN31486.1"/>
    </source>
</evidence>
<accession>A0A368FH78</accession>
<name>A0A368FH78_ANCCA</name>
<reference evidence="1 2" key="1">
    <citation type="submission" date="2014-10" db="EMBL/GenBank/DDBJ databases">
        <title>Draft genome of the hookworm Ancylostoma caninum.</title>
        <authorList>
            <person name="Mitreva M."/>
        </authorList>
    </citation>
    <scope>NUCLEOTIDE SEQUENCE [LARGE SCALE GENOMIC DNA]</scope>
    <source>
        <strain evidence="1 2">Baltimore</strain>
    </source>
</reference>
<keyword evidence="2" id="KW-1185">Reference proteome</keyword>
<comment type="caution">
    <text evidence="1">The sequence shown here is derived from an EMBL/GenBank/DDBJ whole genome shotgun (WGS) entry which is preliminary data.</text>
</comment>
<gene>
    <name evidence="1" type="ORF">ANCCAN_22724</name>
</gene>
<dbReference type="Proteomes" id="UP000252519">
    <property type="component" value="Unassembled WGS sequence"/>
</dbReference>
<evidence type="ECO:0000313" key="2">
    <source>
        <dbReference type="Proteomes" id="UP000252519"/>
    </source>
</evidence>
<dbReference type="EMBL" id="JOJR01001289">
    <property type="protein sequence ID" value="RCN31486.1"/>
    <property type="molecule type" value="Genomic_DNA"/>
</dbReference>
<sequence length="71" mass="8049">MHQSICLIVVSFERNSLHFSGATLVLVKRTTMGPTQQHHCLFLFSFPPQHPYCVCILEEKPVFSSESSIDV</sequence>
<dbReference type="AlphaFoldDB" id="A0A368FH78"/>
<proteinExistence type="predicted"/>